<dbReference type="UniPathway" id="UPA00074">
    <property type="reaction ID" value="UER00124"/>
</dbReference>
<dbReference type="InterPro" id="IPR000836">
    <property type="entry name" value="PRTase_dom"/>
</dbReference>
<organism evidence="12 13">
    <name type="scientific">Parvularcula bermudensis (strain ATCC BAA-594 / HTCC2503 / KCTC 12087)</name>
    <dbReference type="NCBI Taxonomy" id="314260"/>
    <lineage>
        <taxon>Bacteria</taxon>
        <taxon>Pseudomonadati</taxon>
        <taxon>Pseudomonadota</taxon>
        <taxon>Alphaproteobacteria</taxon>
        <taxon>Parvularculales</taxon>
        <taxon>Parvularculaceae</taxon>
        <taxon>Parvularcula</taxon>
    </lineage>
</organism>
<dbReference type="NCBIfam" id="TIGR01134">
    <property type="entry name" value="purF"/>
    <property type="match status" value="1"/>
</dbReference>
<feature type="binding site" evidence="7 10">
    <location>
        <position position="384"/>
    </location>
    <ligand>
        <name>Mg(2+)</name>
        <dbReference type="ChEBI" id="CHEBI:18420"/>
    </ligand>
</feature>
<dbReference type="Gene3D" id="3.60.20.10">
    <property type="entry name" value="Glutamine Phosphoribosylpyrophosphate, subunit 1, domain 1"/>
    <property type="match status" value="1"/>
</dbReference>
<keyword evidence="7 10" id="KW-0479">Metal-binding</keyword>
<comment type="pathway">
    <text evidence="1 7 8">Purine metabolism; IMP biosynthesis via de novo pathway; N(1)-(5-phospho-D-ribosyl)glycinamide from 5-phospho-alpha-D-ribose 1-diphosphate: step 1/2.</text>
</comment>
<dbReference type="GO" id="GO:0004044">
    <property type="term" value="F:amidophosphoribosyltransferase activity"/>
    <property type="evidence" value="ECO:0007669"/>
    <property type="project" value="UniProtKB-UniRule"/>
</dbReference>
<dbReference type="InterPro" id="IPR029057">
    <property type="entry name" value="PRTase-like"/>
</dbReference>
<gene>
    <name evidence="7" type="primary">purF</name>
    <name evidence="12" type="ordered locus">PB2503_02787</name>
</gene>
<dbReference type="CDD" id="cd06223">
    <property type="entry name" value="PRTases_typeI"/>
    <property type="match status" value="1"/>
</dbReference>
<dbReference type="Gene3D" id="3.40.50.2020">
    <property type="match status" value="1"/>
</dbReference>
<feature type="domain" description="Glutamine amidotransferase type-2" evidence="11">
    <location>
        <begin position="37"/>
        <end position="257"/>
    </location>
</feature>
<keyword evidence="5 7" id="KW-0658">Purine biosynthesis</keyword>
<dbReference type="InterPro" id="IPR035584">
    <property type="entry name" value="PurF_N"/>
</dbReference>
<dbReference type="eggNOG" id="COG0034">
    <property type="taxonomic scope" value="Bacteria"/>
</dbReference>
<feature type="binding site" evidence="7 10">
    <location>
        <position position="385"/>
    </location>
    <ligand>
        <name>Mg(2+)</name>
        <dbReference type="ChEBI" id="CHEBI:18420"/>
    </ligand>
</feature>
<dbReference type="EMBL" id="CP002156">
    <property type="protein sequence ID" value="ADM08634.1"/>
    <property type="molecule type" value="Genomic_DNA"/>
</dbReference>
<comment type="cofactor">
    <cofactor evidence="7 10">
        <name>Mg(2+)</name>
        <dbReference type="ChEBI" id="CHEBI:18420"/>
    </cofactor>
    <text evidence="7 10">Binds 1 Mg(2+) ion per subunit.</text>
</comment>
<accession>E0TCP5</accession>
<dbReference type="InterPro" id="IPR005854">
    <property type="entry name" value="PurF"/>
</dbReference>
<dbReference type="GO" id="GO:0000287">
    <property type="term" value="F:magnesium ion binding"/>
    <property type="evidence" value="ECO:0007669"/>
    <property type="project" value="UniProtKB-UniRule"/>
</dbReference>
<dbReference type="HOGENOM" id="CLU_022389_3_1_5"/>
<dbReference type="RefSeq" id="WP_013299608.1">
    <property type="nucleotide sequence ID" value="NC_014414.1"/>
</dbReference>
<evidence type="ECO:0000313" key="12">
    <source>
        <dbReference type="EMBL" id="ADM08634.1"/>
    </source>
</evidence>
<dbReference type="Pfam" id="PF13522">
    <property type="entry name" value="GATase_6"/>
    <property type="match status" value="1"/>
</dbReference>
<dbReference type="KEGG" id="pbr:PB2503_02787"/>
<dbReference type="InterPro" id="IPR017932">
    <property type="entry name" value="GATase_2_dom"/>
</dbReference>
<sequence length="511" mass="55298">MSSHRGADPRTAAALRFARRAASGPRAPLPRALNEECGVFGLIGNDGPAASRVAMGLHALQHRGQEAAGICTFDGEQFYAERNLGLVIPHFTQAHVLEQLEGQAGIGHTRYSTTGAPNRRNVQPFYADLDIGGVALAHNGNLTNARVLRQRLIQQGRIFHTTSDSELFLKLIAQSRAPQITDRVREALGVVEGAYGLLVLSQDCLIGVRDPVGIRPLVLGRLNGAPVLASETCAFDLIGAEFERDIEPGEMVICSADGTVKSVRIFPAPAHPRPCIFELIYFARPNSFIDGQSVYALRKRLGQRLAMESPVEADLVAPIPDSGIAAAIGYAAQARLDYDMALIRGHYAGRTFIEPTQEMRELGVARKLSANKGVVDGKRITLIDDSLVRGTTSKKITAMLREAGAREVHFRIACPPIVWPDYYGIDTPDRDELMAATHTIDQMRDAIGADSLAFLSLDGIYDALDKGPRGEAPAFTDHCFTGDYPTSLADQDSGADCRPSGTLSYLKERTA</sequence>
<reference evidence="13" key="1">
    <citation type="submission" date="2010-08" db="EMBL/GenBank/DDBJ databases">
        <title>Genome sequence of Parvularcula bermudensis HTCC2503.</title>
        <authorList>
            <person name="Kang D.-M."/>
            <person name="Oh H.-M."/>
            <person name="Cho J.-C."/>
        </authorList>
    </citation>
    <scope>NUCLEOTIDE SEQUENCE [LARGE SCALE GENOMIC DNA]</scope>
    <source>
        <strain evidence="13">ATCC BAA-594 / HTCC2503 / KCTC 12087</strain>
    </source>
</reference>
<dbReference type="GO" id="GO:0006189">
    <property type="term" value="P:'de novo' IMP biosynthetic process"/>
    <property type="evidence" value="ECO:0007669"/>
    <property type="project" value="UniProtKB-UniRule"/>
</dbReference>
<comment type="catalytic activity">
    <reaction evidence="7 8">
        <text>5-phospho-beta-D-ribosylamine + L-glutamate + diphosphate = 5-phospho-alpha-D-ribose 1-diphosphate + L-glutamine + H2O</text>
        <dbReference type="Rhea" id="RHEA:14905"/>
        <dbReference type="ChEBI" id="CHEBI:15377"/>
        <dbReference type="ChEBI" id="CHEBI:29985"/>
        <dbReference type="ChEBI" id="CHEBI:33019"/>
        <dbReference type="ChEBI" id="CHEBI:58017"/>
        <dbReference type="ChEBI" id="CHEBI:58359"/>
        <dbReference type="ChEBI" id="CHEBI:58681"/>
        <dbReference type="EC" id="2.4.2.14"/>
    </reaction>
</comment>
<name>E0TCP5_PARBH</name>
<feature type="binding site" evidence="7 10">
    <location>
        <position position="322"/>
    </location>
    <ligand>
        <name>Mg(2+)</name>
        <dbReference type="ChEBI" id="CHEBI:18420"/>
    </ligand>
</feature>
<dbReference type="OrthoDB" id="9801213at2"/>
<feature type="active site" description="Nucleophile" evidence="7 9">
    <location>
        <position position="37"/>
    </location>
</feature>
<keyword evidence="6 7" id="KW-0315">Glutamine amidotransferase</keyword>
<dbReference type="InterPro" id="IPR029055">
    <property type="entry name" value="Ntn_hydrolases_N"/>
</dbReference>
<comment type="function">
    <text evidence="7">Catalyzes the formation of phosphoribosylamine from phosphoribosylpyrophosphate (PRPP) and glutamine.</text>
</comment>
<evidence type="ECO:0000256" key="5">
    <source>
        <dbReference type="ARBA" id="ARBA00022755"/>
    </source>
</evidence>
<dbReference type="EC" id="2.4.2.14" evidence="7"/>
<evidence type="ECO:0000259" key="11">
    <source>
        <dbReference type="PROSITE" id="PS51278"/>
    </source>
</evidence>
<comment type="caution">
    <text evidence="7">Lacks conserved residue(s) required for the propagation of feature annotation.</text>
</comment>
<keyword evidence="3 7" id="KW-0328">Glycosyltransferase</keyword>
<keyword evidence="4 7" id="KW-0808">Transferase</keyword>
<evidence type="ECO:0000256" key="2">
    <source>
        <dbReference type="ARBA" id="ARBA00010138"/>
    </source>
</evidence>
<proteinExistence type="inferred from homology"/>
<evidence type="ECO:0000256" key="6">
    <source>
        <dbReference type="ARBA" id="ARBA00022962"/>
    </source>
</evidence>
<keyword evidence="13" id="KW-1185">Reference proteome</keyword>
<dbReference type="SUPFAM" id="SSF53271">
    <property type="entry name" value="PRTase-like"/>
    <property type="match status" value="1"/>
</dbReference>
<dbReference type="STRING" id="314260.PB2503_02787"/>
<protein>
    <recommendedName>
        <fullName evidence="7">Amidophosphoribosyltransferase</fullName>
        <shortName evidence="7">ATase</shortName>
        <ecNumber evidence="7">2.4.2.14</ecNumber>
    </recommendedName>
    <alternativeName>
        <fullName evidence="7">Glutamine phosphoribosylpyrophosphate amidotransferase</fullName>
        <shortName evidence="7">GPATase</shortName>
    </alternativeName>
</protein>
<dbReference type="GO" id="GO:0009113">
    <property type="term" value="P:purine nucleobase biosynthetic process"/>
    <property type="evidence" value="ECO:0007669"/>
    <property type="project" value="UniProtKB-UniRule"/>
</dbReference>
<dbReference type="PIRSF" id="PIRSF000485">
    <property type="entry name" value="Amd_phspho_trans"/>
    <property type="match status" value="1"/>
</dbReference>
<evidence type="ECO:0000313" key="13">
    <source>
        <dbReference type="Proteomes" id="UP000001302"/>
    </source>
</evidence>
<dbReference type="CDD" id="cd00715">
    <property type="entry name" value="GPATase_N"/>
    <property type="match status" value="1"/>
</dbReference>
<evidence type="ECO:0000256" key="1">
    <source>
        <dbReference type="ARBA" id="ARBA00005209"/>
    </source>
</evidence>
<comment type="similarity">
    <text evidence="2 7 8">In the C-terminal section; belongs to the purine/pyrimidine phosphoribosyltransferase family.</text>
</comment>
<dbReference type="PROSITE" id="PS51278">
    <property type="entry name" value="GATASE_TYPE_2"/>
    <property type="match status" value="1"/>
</dbReference>
<dbReference type="AlphaFoldDB" id="E0TCP5"/>
<dbReference type="SUPFAM" id="SSF56235">
    <property type="entry name" value="N-terminal nucleophile aminohydrolases (Ntn hydrolases)"/>
    <property type="match status" value="1"/>
</dbReference>
<keyword evidence="7 10" id="KW-0460">Magnesium</keyword>
<evidence type="ECO:0000256" key="3">
    <source>
        <dbReference type="ARBA" id="ARBA00022676"/>
    </source>
</evidence>
<evidence type="ECO:0000256" key="8">
    <source>
        <dbReference type="PIRNR" id="PIRNR000485"/>
    </source>
</evidence>
<evidence type="ECO:0000256" key="10">
    <source>
        <dbReference type="PIRSR" id="PIRSR000485-2"/>
    </source>
</evidence>
<dbReference type="Proteomes" id="UP000001302">
    <property type="component" value="Chromosome"/>
</dbReference>
<reference evidence="12 13" key="2">
    <citation type="journal article" date="2011" name="J. Bacteriol.">
        <title>Complete genome sequence of strain HTCC2503T of Parvularcula bermudensis, the type species of the order "Parvularculales" in the class Alphaproteobacteria.</title>
        <authorList>
            <person name="Oh H.M."/>
            <person name="Kang I."/>
            <person name="Vergin K.L."/>
            <person name="Kang D."/>
            <person name="Rhee K.H."/>
            <person name="Giovannoni S.J."/>
            <person name="Cho J.C."/>
        </authorList>
    </citation>
    <scope>NUCLEOTIDE SEQUENCE [LARGE SCALE GENOMIC DNA]</scope>
    <source>
        <strain evidence="13">ATCC BAA-594 / HTCC2503 / KCTC 12087</strain>
    </source>
</reference>
<evidence type="ECO:0000256" key="9">
    <source>
        <dbReference type="PIRSR" id="PIRSR000485-1"/>
    </source>
</evidence>
<dbReference type="HAMAP" id="MF_01931">
    <property type="entry name" value="PurF"/>
    <property type="match status" value="1"/>
</dbReference>
<dbReference type="PANTHER" id="PTHR11907">
    <property type="entry name" value="AMIDOPHOSPHORIBOSYLTRANSFERASE"/>
    <property type="match status" value="1"/>
</dbReference>
<evidence type="ECO:0000256" key="7">
    <source>
        <dbReference type="HAMAP-Rule" id="MF_01931"/>
    </source>
</evidence>
<dbReference type="MEROPS" id="C44.001"/>
<evidence type="ECO:0000256" key="4">
    <source>
        <dbReference type="ARBA" id="ARBA00022679"/>
    </source>
</evidence>